<sequence length="189" mass="21494">MGLDFIQDLEKVVAKHRTVALLWKGTILMTSLTSMVSSWILFGCIMLETKNILLYKCEWFDVDKGKSRILQEGAITSVRVDRAWYSTDPYVLASQATQVYYVSDPKLGSNWRVVQRFNHRHIFSGEIETSNILDDPDMVDDDEAYQDDELTNVPSTVVDVYGDGEIPLHREGVVAEVIDLVVVEGKYKN</sequence>
<feature type="transmembrane region" description="Helical" evidence="1">
    <location>
        <begin position="21"/>
        <end position="42"/>
    </location>
</feature>
<evidence type="ECO:0000259" key="2">
    <source>
        <dbReference type="Pfam" id="PF13952"/>
    </source>
</evidence>
<dbReference type="EMBL" id="OZ034820">
    <property type="protein sequence ID" value="CAL1402727.1"/>
    <property type="molecule type" value="Genomic_DNA"/>
</dbReference>
<evidence type="ECO:0000313" key="4">
    <source>
        <dbReference type="Proteomes" id="UP001497516"/>
    </source>
</evidence>
<keyword evidence="4" id="KW-1185">Reference proteome</keyword>
<proteinExistence type="predicted"/>
<reference evidence="3 4" key="1">
    <citation type="submission" date="2024-04" db="EMBL/GenBank/DDBJ databases">
        <authorList>
            <person name="Fracassetti M."/>
        </authorList>
    </citation>
    <scope>NUCLEOTIDE SEQUENCE [LARGE SCALE GENOMIC DNA]</scope>
</reference>
<gene>
    <name evidence="3" type="ORF">LTRI10_LOCUS42706</name>
</gene>
<dbReference type="Proteomes" id="UP001497516">
    <property type="component" value="Chromosome 7"/>
</dbReference>
<keyword evidence="1" id="KW-0472">Membrane</keyword>
<dbReference type="PANTHER" id="PTHR48258:SF6">
    <property type="entry name" value="LEUCINE-RICH REPEAT DOMAIN, L DOMAIN-CONTAINING PROTEIN"/>
    <property type="match status" value="1"/>
</dbReference>
<organism evidence="3 4">
    <name type="scientific">Linum trigynum</name>
    <dbReference type="NCBI Taxonomy" id="586398"/>
    <lineage>
        <taxon>Eukaryota</taxon>
        <taxon>Viridiplantae</taxon>
        <taxon>Streptophyta</taxon>
        <taxon>Embryophyta</taxon>
        <taxon>Tracheophyta</taxon>
        <taxon>Spermatophyta</taxon>
        <taxon>Magnoliopsida</taxon>
        <taxon>eudicotyledons</taxon>
        <taxon>Gunneridae</taxon>
        <taxon>Pentapetalae</taxon>
        <taxon>rosids</taxon>
        <taxon>fabids</taxon>
        <taxon>Malpighiales</taxon>
        <taxon>Linaceae</taxon>
        <taxon>Linum</taxon>
    </lineage>
</organism>
<keyword evidence="1" id="KW-0812">Transmembrane</keyword>
<feature type="domain" description="DUF4216" evidence="2">
    <location>
        <begin position="48"/>
        <end position="114"/>
    </location>
</feature>
<protein>
    <recommendedName>
        <fullName evidence="2">DUF4216 domain-containing protein</fullName>
    </recommendedName>
</protein>
<evidence type="ECO:0000313" key="3">
    <source>
        <dbReference type="EMBL" id="CAL1402727.1"/>
    </source>
</evidence>
<dbReference type="PANTHER" id="PTHR48258">
    <property type="entry name" value="DUF4218 DOMAIN-CONTAINING PROTEIN-RELATED"/>
    <property type="match status" value="1"/>
</dbReference>
<dbReference type="AlphaFoldDB" id="A0AAV2FXP5"/>
<keyword evidence="1" id="KW-1133">Transmembrane helix</keyword>
<dbReference type="InterPro" id="IPR025312">
    <property type="entry name" value="DUF4216"/>
</dbReference>
<name>A0AAV2FXP5_9ROSI</name>
<accession>A0AAV2FXP5</accession>
<evidence type="ECO:0000256" key="1">
    <source>
        <dbReference type="SAM" id="Phobius"/>
    </source>
</evidence>
<dbReference type="Pfam" id="PF13952">
    <property type="entry name" value="DUF4216"/>
    <property type="match status" value="1"/>
</dbReference>